<name>A0AA35XW52_9PROT</name>
<organism evidence="1 2">
    <name type="scientific">Brytella acorum</name>
    <dbReference type="NCBI Taxonomy" id="2959299"/>
    <lineage>
        <taxon>Bacteria</taxon>
        <taxon>Pseudomonadati</taxon>
        <taxon>Pseudomonadota</taxon>
        <taxon>Alphaproteobacteria</taxon>
        <taxon>Acetobacterales</taxon>
        <taxon>Acetobacteraceae</taxon>
        <taxon>Brytella</taxon>
    </lineage>
</organism>
<dbReference type="Proteomes" id="UP001176960">
    <property type="component" value="Unassembled WGS sequence"/>
</dbReference>
<comment type="caution">
    <text evidence="1">The sequence shown here is derived from an EMBL/GenBank/DDBJ whole genome shotgun (WGS) entry which is preliminary data.</text>
</comment>
<sequence>MKISSSLSALLTSAIAIGGPVLASVISGKATSIEDLAQKAVKSAVTTVDGGLDKLSTAFITFEAANPIVKTAIDELYTLSTAAGLKIPTPDVALTQVKAALFDLATMFVSSDDLKAAEAAATAAATTAGTATAAS</sequence>
<evidence type="ECO:0000313" key="1">
    <source>
        <dbReference type="EMBL" id="CAI9120463.1"/>
    </source>
</evidence>
<keyword evidence="2" id="KW-1185">Reference proteome</keyword>
<dbReference type="AlphaFoldDB" id="A0AA35XW52"/>
<protein>
    <submittedName>
        <fullName evidence="1">Uncharacterized protein</fullName>
    </submittedName>
</protein>
<accession>A0AA35XW52</accession>
<gene>
    <name evidence="1" type="ORF">LMG32879_001296</name>
</gene>
<dbReference type="EMBL" id="CATKSH010000006">
    <property type="protein sequence ID" value="CAI9120463.1"/>
    <property type="molecule type" value="Genomic_DNA"/>
</dbReference>
<dbReference type="RefSeq" id="WP_289843536.1">
    <property type="nucleotide sequence ID" value="NZ_CATKSH010000006.1"/>
</dbReference>
<evidence type="ECO:0000313" key="2">
    <source>
        <dbReference type="Proteomes" id="UP001176960"/>
    </source>
</evidence>
<reference evidence="1" key="1">
    <citation type="submission" date="2023-03" db="EMBL/GenBank/DDBJ databases">
        <authorList>
            <person name="Cleenwerck I."/>
        </authorList>
    </citation>
    <scope>NUCLEOTIDE SEQUENCE</scope>
    <source>
        <strain evidence="1">LMG 32879</strain>
    </source>
</reference>
<proteinExistence type="predicted"/>